<gene>
    <name evidence="1" type="ORF">BET10_00935</name>
</gene>
<comment type="caution">
    <text evidence="1">The sequence shown here is derived from an EMBL/GenBank/DDBJ whole genome shotgun (WGS) entry which is preliminary data.</text>
</comment>
<dbReference type="Proteomes" id="UP000179786">
    <property type="component" value="Unassembled WGS sequence"/>
</dbReference>
<organism evidence="1 2">
    <name type="scientific">Pseudoalteromonas amylolytica</name>
    <dbReference type="NCBI Taxonomy" id="1859457"/>
    <lineage>
        <taxon>Bacteria</taxon>
        <taxon>Pseudomonadati</taxon>
        <taxon>Pseudomonadota</taxon>
        <taxon>Gammaproteobacteria</taxon>
        <taxon>Alteromonadales</taxon>
        <taxon>Pseudoalteromonadaceae</taxon>
        <taxon>Pseudoalteromonas</taxon>
    </lineage>
</organism>
<protein>
    <submittedName>
        <fullName evidence="1">Uncharacterized protein</fullName>
    </submittedName>
</protein>
<dbReference type="SUPFAM" id="SSF50969">
    <property type="entry name" value="YVTN repeat-like/Quinoprotein amine dehydrogenase"/>
    <property type="match status" value="1"/>
</dbReference>
<proteinExistence type="predicted"/>
<dbReference type="RefSeq" id="WP_070987757.1">
    <property type="nucleotide sequence ID" value="NZ_MKJU01000035.1"/>
</dbReference>
<reference evidence="1 2" key="1">
    <citation type="submission" date="2016-09" db="EMBL/GenBank/DDBJ databases">
        <title>Pseudoalteromonas amylolytica sp. nov., isolated from the surface seawater.</title>
        <authorList>
            <person name="Wu Y.-H."/>
            <person name="Cheng H."/>
            <person name="Jin X.-B."/>
            <person name="Wang C.-S."/>
            <person name="Xu X.-W."/>
        </authorList>
    </citation>
    <scope>NUCLEOTIDE SEQUENCE [LARGE SCALE GENOMIC DNA]</scope>
    <source>
        <strain evidence="1 2">JW1</strain>
    </source>
</reference>
<accession>A0A1S1MNI0</accession>
<name>A0A1S1MNI0_9GAMM</name>
<dbReference type="STRING" id="1859457.BET10_00935"/>
<dbReference type="EMBL" id="MKJU01000035">
    <property type="protein sequence ID" value="OHU87202.1"/>
    <property type="molecule type" value="Genomic_DNA"/>
</dbReference>
<sequence length="218" mass="25556">MEQIPSERFEFNLSELSLEVFDKHTQHLYPPILLPSALRCALVHPTKPWLFTLCLGDIGINVWHLETAAHLFTIEGMESPAEFIMSNSGRFIVIRSHWNAISSSGDCFYLIDLQGNINKHYTLVELVVEYPYEFDPKVYFSDTEQYLYLIWDDEFEDINDVFSMRFEIHNDEGLQLVKGEQTHQRVPQQPYHPDYYPFDLTDNLSELAILKYGQHFEG</sequence>
<dbReference type="AlphaFoldDB" id="A0A1S1MNI0"/>
<dbReference type="InterPro" id="IPR011044">
    <property type="entry name" value="Quino_amine_DH_bsu"/>
</dbReference>
<keyword evidence="2" id="KW-1185">Reference proteome</keyword>
<evidence type="ECO:0000313" key="2">
    <source>
        <dbReference type="Proteomes" id="UP000179786"/>
    </source>
</evidence>
<dbReference type="OrthoDB" id="9942316at2"/>
<evidence type="ECO:0000313" key="1">
    <source>
        <dbReference type="EMBL" id="OHU87202.1"/>
    </source>
</evidence>